<dbReference type="SMART" id="SM00239">
    <property type="entry name" value="C2"/>
    <property type="match status" value="2"/>
</dbReference>
<sequence length="1021" mass="112463">MKSGKIQHCKFEESYIWNDLYVTETEFSMTCIEFELQAANIFTRNTVLGTGKVQLAMVRQRPNHTYNRKQIQLTVDHRLTSKLTVTVFCYGEGDKPPAPDDAIENKEEVEAHLNDLTTAVIGDVGNKNQFNQFYHLFVQVHRAEHLGGAEKTFNPYVSVEFNGHELRTPAARDTHTLAFDEQFRIPVTTPLFQDSIVIRIWDSAKWVRDEIIVQGRLSFSLLRMHAMSPKWFNFYGFKSEEVPDVQAITSSGEVAEENAYLGRLLISARVNKVESMAALQLPAVMRGGPCEEPPSAVQNFLMDAFEVSGCAGSEVMLEMSVGTKSKKTKTALRSKDSDEDPMMPGRFLFQGDKGRMTPLVAVLPTSPAEQLDVLLSLYSRITGFVTDADWQRIGFARLKVAELREWDGDTQTPLWCALSNMAHLPSSIEPGAILCSLAKSGETVLTRGVPNCKPVKFQLRCYLNMARNLNCEGDRVPSSFCEIACAGQRERTKVVPQTSSPYWAEMVEMTISLQCSLQNMRCYSEPIQLTVYDVLGKTLLEKVADVTNNAKQLASGALGGNIPISNKDGNADFNDEAGIAAADIDVAKIGEEYAGYVKDQAMAQMMGDVMAVKRLGEVKGGRKVIGRQKIHFRKLLHPLTNYKMRQRWIKLKGGVMGTGWAGDVMIGFELMRVKYTKDFPPRAMKPPGKPCLISVAIIGLRNLTVPEVVEGDPVLQVVVPSVKADPSKPEPGAKAKAKAKAKADGKGKEGKGKGKAVKEVGKEEAKESKEKDGEKGKEVKDKGKGDKGEAPKDRKSNIGMAGLQMAEGSDAIQTMSEVIVWSKKPETRLHDKDTNKKWSAVGRVGYEFLNVVHIAALLPKLPVYEPDLRFLLKDGQDSDSKLLAEGRIGLAEHLPWVSDKAKAKEATEAKDTYSDGEGGAYDGMPVSDADEEGANYVEVVLGNQQAKIAFTAEDKGSFPPVITACSEKSQVAAKGIGVSDWLIAVKKKDEKQATRFSDYVRYPLTIGDPNPREVSNVSRVA</sequence>
<evidence type="ECO:0000256" key="6">
    <source>
        <dbReference type="SAM" id="MobiDB-lite"/>
    </source>
</evidence>
<gene>
    <name evidence="8" type="ORF">SCF082_LOCUS42257</name>
</gene>
<comment type="subcellular location">
    <subcellularLocation>
        <location evidence="1">Membrane</location>
        <topology evidence="1">Single-pass membrane protein</topology>
    </subcellularLocation>
</comment>
<evidence type="ECO:0000256" key="5">
    <source>
        <dbReference type="ARBA" id="ARBA00023136"/>
    </source>
</evidence>
<dbReference type="InterPro" id="IPR037721">
    <property type="entry name" value="Ferlin"/>
</dbReference>
<dbReference type="PANTHER" id="PTHR12546:SF33">
    <property type="entry name" value="SPERM VESICLE FUSION PROTEIN FER-1"/>
    <property type="match status" value="1"/>
</dbReference>
<feature type="region of interest" description="Disordered" evidence="6">
    <location>
        <begin position="723"/>
        <end position="801"/>
    </location>
</feature>
<keyword evidence="5" id="KW-0472">Membrane</keyword>
<evidence type="ECO:0000256" key="1">
    <source>
        <dbReference type="ARBA" id="ARBA00004167"/>
    </source>
</evidence>
<keyword evidence="3" id="KW-0677">Repeat</keyword>
<evidence type="ECO:0000313" key="9">
    <source>
        <dbReference type="Proteomes" id="UP001642464"/>
    </source>
</evidence>
<dbReference type="InterPro" id="IPR000008">
    <property type="entry name" value="C2_dom"/>
</dbReference>
<accession>A0ABP0QRK2</accession>
<reference evidence="8 9" key="1">
    <citation type="submission" date="2024-02" db="EMBL/GenBank/DDBJ databases">
        <authorList>
            <person name="Chen Y."/>
            <person name="Shah S."/>
            <person name="Dougan E. K."/>
            <person name="Thang M."/>
            <person name="Chan C."/>
        </authorList>
    </citation>
    <scope>NUCLEOTIDE SEQUENCE [LARGE SCALE GENOMIC DNA]</scope>
</reference>
<feature type="domain" description="C2" evidence="7">
    <location>
        <begin position="439"/>
        <end position="566"/>
    </location>
</feature>
<dbReference type="CDD" id="cd00030">
    <property type="entry name" value="C2"/>
    <property type="match status" value="1"/>
</dbReference>
<dbReference type="Proteomes" id="UP001642464">
    <property type="component" value="Unassembled WGS sequence"/>
</dbReference>
<dbReference type="InterPro" id="IPR035892">
    <property type="entry name" value="C2_domain_sf"/>
</dbReference>
<comment type="caution">
    <text evidence="8">The sequence shown here is derived from an EMBL/GenBank/DDBJ whole genome shotgun (WGS) entry which is preliminary data.</text>
</comment>
<dbReference type="EMBL" id="CAXAMM010039861">
    <property type="protein sequence ID" value="CAK9089561.1"/>
    <property type="molecule type" value="Genomic_DNA"/>
</dbReference>
<organism evidence="8 9">
    <name type="scientific">Durusdinium trenchii</name>
    <dbReference type="NCBI Taxonomy" id="1381693"/>
    <lineage>
        <taxon>Eukaryota</taxon>
        <taxon>Sar</taxon>
        <taxon>Alveolata</taxon>
        <taxon>Dinophyceae</taxon>
        <taxon>Suessiales</taxon>
        <taxon>Symbiodiniaceae</taxon>
        <taxon>Durusdinium</taxon>
    </lineage>
</organism>
<evidence type="ECO:0000256" key="4">
    <source>
        <dbReference type="ARBA" id="ARBA00022989"/>
    </source>
</evidence>
<dbReference type="PANTHER" id="PTHR12546">
    <property type="entry name" value="FER-1-LIKE"/>
    <property type="match status" value="1"/>
</dbReference>
<dbReference type="SUPFAM" id="SSF49562">
    <property type="entry name" value="C2 domain (Calcium/lipid-binding domain, CaLB)"/>
    <property type="match status" value="2"/>
</dbReference>
<name>A0ABP0QRK2_9DINO</name>
<feature type="domain" description="C2" evidence="7">
    <location>
        <begin position="112"/>
        <end position="232"/>
    </location>
</feature>
<proteinExistence type="predicted"/>
<evidence type="ECO:0000256" key="2">
    <source>
        <dbReference type="ARBA" id="ARBA00022692"/>
    </source>
</evidence>
<dbReference type="Pfam" id="PF00168">
    <property type="entry name" value="C2"/>
    <property type="match status" value="2"/>
</dbReference>
<dbReference type="PROSITE" id="PS50004">
    <property type="entry name" value="C2"/>
    <property type="match status" value="2"/>
</dbReference>
<keyword evidence="9" id="KW-1185">Reference proteome</keyword>
<keyword evidence="2" id="KW-0812">Transmembrane</keyword>
<evidence type="ECO:0000259" key="7">
    <source>
        <dbReference type="PROSITE" id="PS50004"/>
    </source>
</evidence>
<feature type="compositionally biased region" description="Basic and acidic residues" evidence="6">
    <location>
        <begin position="741"/>
        <end position="796"/>
    </location>
</feature>
<dbReference type="Gene3D" id="2.60.40.150">
    <property type="entry name" value="C2 domain"/>
    <property type="match status" value="2"/>
</dbReference>
<protein>
    <submittedName>
        <fullName evidence="8">Otoferlin (Fer-1-like protein 2)</fullName>
    </submittedName>
</protein>
<evidence type="ECO:0000256" key="3">
    <source>
        <dbReference type="ARBA" id="ARBA00022737"/>
    </source>
</evidence>
<evidence type="ECO:0000313" key="8">
    <source>
        <dbReference type="EMBL" id="CAK9089561.1"/>
    </source>
</evidence>
<keyword evidence="4" id="KW-1133">Transmembrane helix</keyword>